<keyword evidence="2" id="KW-1185">Reference proteome</keyword>
<proteinExistence type="predicted"/>
<gene>
    <name evidence="1" type="ORF">AGLY_009231</name>
</gene>
<evidence type="ECO:0000313" key="2">
    <source>
        <dbReference type="Proteomes" id="UP000475862"/>
    </source>
</evidence>
<reference evidence="1 2" key="1">
    <citation type="submission" date="2019-08" db="EMBL/GenBank/DDBJ databases">
        <title>The genome of the soybean aphid Biotype 1, its phylome, world population structure and adaptation to the North American continent.</title>
        <authorList>
            <person name="Giordano R."/>
            <person name="Donthu R.K."/>
            <person name="Hernandez A.G."/>
            <person name="Wright C.L."/>
            <person name="Zimin A.V."/>
        </authorList>
    </citation>
    <scope>NUCLEOTIDE SEQUENCE [LARGE SCALE GENOMIC DNA]</scope>
    <source>
        <tissue evidence="1">Whole aphids</tissue>
    </source>
</reference>
<organism evidence="1 2">
    <name type="scientific">Aphis glycines</name>
    <name type="common">Soybean aphid</name>
    <dbReference type="NCBI Taxonomy" id="307491"/>
    <lineage>
        <taxon>Eukaryota</taxon>
        <taxon>Metazoa</taxon>
        <taxon>Ecdysozoa</taxon>
        <taxon>Arthropoda</taxon>
        <taxon>Hexapoda</taxon>
        <taxon>Insecta</taxon>
        <taxon>Pterygota</taxon>
        <taxon>Neoptera</taxon>
        <taxon>Paraneoptera</taxon>
        <taxon>Hemiptera</taxon>
        <taxon>Sternorrhyncha</taxon>
        <taxon>Aphidomorpha</taxon>
        <taxon>Aphidoidea</taxon>
        <taxon>Aphididae</taxon>
        <taxon>Aphidini</taxon>
        <taxon>Aphis</taxon>
        <taxon>Aphis</taxon>
    </lineage>
</organism>
<comment type="caution">
    <text evidence="1">The sequence shown here is derived from an EMBL/GenBank/DDBJ whole genome shotgun (WGS) entry which is preliminary data.</text>
</comment>
<name>A0A6G0TIT5_APHGL</name>
<accession>A0A6G0TIT5</accession>
<dbReference type="OrthoDB" id="6610218at2759"/>
<protein>
    <submittedName>
        <fullName evidence="1">Uncharacterized protein</fullName>
    </submittedName>
</protein>
<dbReference type="Proteomes" id="UP000475862">
    <property type="component" value="Unassembled WGS sequence"/>
</dbReference>
<evidence type="ECO:0000313" key="1">
    <source>
        <dbReference type="EMBL" id="KAE9533593.1"/>
    </source>
</evidence>
<dbReference type="AlphaFoldDB" id="A0A6G0TIT5"/>
<sequence length="207" mass="24303">MFTTEANRLRNVLIIMNTTSNAVYCEKMFKQITRHNILVISKYLPTSTGYVSLVSLWVDIRYIIKYRSLQTTAHEQVLTGPQRTFNFSIVGSTVTGSLTMPGIVSKTDKPAEDKSAVTHVFRRVRISLAREPSILSNEEIMHHPEMYRLMNFLESMPVEERILEFSALTPEEEQEYQIEKRNRETEEARRALEMEEDRKNYLNRFFR</sequence>
<dbReference type="EMBL" id="VYZN01000034">
    <property type="protein sequence ID" value="KAE9533593.1"/>
    <property type="molecule type" value="Genomic_DNA"/>
</dbReference>